<evidence type="ECO:0000256" key="5">
    <source>
        <dbReference type="ARBA" id="ARBA00023065"/>
    </source>
</evidence>
<feature type="region of interest" description="Disordered" evidence="7">
    <location>
        <begin position="192"/>
        <end position="275"/>
    </location>
</feature>
<protein>
    <submittedName>
        <fullName evidence="9">High-affinity potassium transport protein</fullName>
    </submittedName>
</protein>
<dbReference type="InterPro" id="IPR051143">
    <property type="entry name" value="TrkH_K-transport"/>
</dbReference>
<dbReference type="GO" id="GO:0030007">
    <property type="term" value="P:intracellular potassium ion homeostasis"/>
    <property type="evidence" value="ECO:0007669"/>
    <property type="project" value="TreeGrafter"/>
</dbReference>
<dbReference type="Proteomes" id="UP000078576">
    <property type="component" value="Unassembled WGS sequence"/>
</dbReference>
<organism evidence="9 10">
    <name type="scientific">Cytospora mali</name>
    <name type="common">Apple Valsa canker fungus</name>
    <name type="synonym">Valsa mali</name>
    <dbReference type="NCBI Taxonomy" id="578113"/>
    <lineage>
        <taxon>Eukaryota</taxon>
        <taxon>Fungi</taxon>
        <taxon>Dikarya</taxon>
        <taxon>Ascomycota</taxon>
        <taxon>Pezizomycotina</taxon>
        <taxon>Sordariomycetes</taxon>
        <taxon>Sordariomycetidae</taxon>
        <taxon>Diaporthales</taxon>
        <taxon>Cytosporaceae</taxon>
        <taxon>Cytospora</taxon>
    </lineage>
</organism>
<feature type="transmembrane region" description="Helical" evidence="8">
    <location>
        <begin position="557"/>
        <end position="586"/>
    </location>
</feature>
<dbReference type="InterPro" id="IPR003445">
    <property type="entry name" value="Cat_transpt"/>
</dbReference>
<evidence type="ECO:0000256" key="1">
    <source>
        <dbReference type="ARBA" id="ARBA00004141"/>
    </source>
</evidence>
<dbReference type="PANTHER" id="PTHR31064">
    <property type="entry name" value="POTASSIUM TRANSPORT PROTEIN DDB_G0292412-RELATED"/>
    <property type="match status" value="1"/>
</dbReference>
<dbReference type="GO" id="GO:0005886">
    <property type="term" value="C:plasma membrane"/>
    <property type="evidence" value="ECO:0007669"/>
    <property type="project" value="TreeGrafter"/>
</dbReference>
<evidence type="ECO:0000313" key="10">
    <source>
        <dbReference type="Proteomes" id="UP000078576"/>
    </source>
</evidence>
<name>A0A194VAE7_CYTMA</name>
<feature type="transmembrane region" description="Helical" evidence="8">
    <location>
        <begin position="443"/>
        <end position="469"/>
    </location>
</feature>
<evidence type="ECO:0000256" key="3">
    <source>
        <dbReference type="ARBA" id="ARBA00022692"/>
    </source>
</evidence>
<keyword evidence="6 8" id="KW-0472">Membrane</keyword>
<accession>A0A194VAE7</accession>
<keyword evidence="4 8" id="KW-1133">Transmembrane helix</keyword>
<dbReference type="STRING" id="694573.A0A194VAE7"/>
<dbReference type="Pfam" id="PF02386">
    <property type="entry name" value="TrkH"/>
    <property type="match status" value="1"/>
</dbReference>
<gene>
    <name evidence="9" type="ORF">VP1G_08018</name>
</gene>
<evidence type="ECO:0000256" key="7">
    <source>
        <dbReference type="SAM" id="MobiDB-lite"/>
    </source>
</evidence>
<evidence type="ECO:0000256" key="8">
    <source>
        <dbReference type="SAM" id="Phobius"/>
    </source>
</evidence>
<evidence type="ECO:0000313" key="9">
    <source>
        <dbReference type="EMBL" id="KUI60843.1"/>
    </source>
</evidence>
<dbReference type="EMBL" id="KN714760">
    <property type="protein sequence ID" value="KUI60843.1"/>
    <property type="molecule type" value="Genomic_DNA"/>
</dbReference>
<dbReference type="PANTHER" id="PTHR31064:SF37">
    <property type="entry name" value="TRANSPORTER, PUTATIVE (EUROFUNG)-RELATED"/>
    <property type="match status" value="1"/>
</dbReference>
<proteinExistence type="predicted"/>
<keyword evidence="2" id="KW-0813">Transport</keyword>
<dbReference type="GO" id="GO:0140107">
    <property type="term" value="F:high-affinity potassium ion transmembrane transporter activity"/>
    <property type="evidence" value="ECO:0007669"/>
    <property type="project" value="TreeGrafter"/>
</dbReference>
<sequence length="1713" mass="191853">MKFFQRWWVGQSDRDSNGNNTTIKNNRNRWSRFRDGFSELSTSIKPWLPPVNYITVHYAYFIIVGLVFTLIFWGSSAPSLSIGFWDGLFLTFSALTSAGLNTVNVSSLSTGQQVILAILLMLGNPILISIFTLVFRMYVFEKRFKDVVEAERDREMKTTGTVVGMAGAMFGLPIMSSFRSKDKSQPKFLKSMAASTHERGQHTLAGLGTRTWKSPAMSNTTKSPPAPAMPGGGPETVAENGSLHVDLESGKGPSLARSSNLTPPSMPMSPGGRSIKFLEPVQEGQPSHATGLGVSTTPHTIYQRGSPQITKDISAVNHETGHSRGRPLTQEPEFNINSFLRQNKANIGRNGQFYNLTVQQREYLGGVEYRAIKLLILTVTMYFILWQLLGAIALGVWIAVNDPSVTKVNMQDPWWTGVFLAISAFNNGGLTLLDAGIAAFQSAYFLLIVTVCLMLAGSAAFPVFLRLILWTMAQMLKYGTREEDYPIAKETLDFTLKYPRRVYTMLFPSRPTWYLAAMLAGLVVADWVALLVLSIGSPDLDSVSVGQRVFDRLFQSISLWSGGFSIISPSSVYFDLQVLWMAIMYLETYPGTITMRNSNVYEERSLGIYAGDDTADEDEKKNPGGVDEAHTAAQTLLAVPPGRNDMPFSPTSAFSHTSNLSTRSVKKLANVGRRGTAFVGRQIQKHMIGFQGVGINAPRRPGRLQGVGGASRSTFFTINPPASSLSPSSNSSSATITSLSTKHEGEVDLVSQHVRSQLSHDVWWIALATFVITIIETKHSIIDPETYSVFNMMFEVVSAYTNIGLSLGLPDQAYSFSGGFYTGSKVVMVLVMLRGRHRGLPVALDRAVRLPKEQLDDEEEEDAEIRRAISRDTSLRSRIASWRGNYQIYSPFIRPCDKPRSLGISPTMEVINAISIILIHAVAYVAHVALQAIPTRFLNRTRKFEQVGRAESGNTFSFMLKHTLNKQKLCTADSKQRQPTIGTFGKRYLRVPLKYHNKPPRCVYQNAEYFAQEPPTAAEIWTIPSHIPKVKSARIRWYLDDFLPSYPEIDSGTVKGRKKLKAIALEQESGRKPARFQRTIVPKPYVPNHVPEAITPKETTLDNGPRDISPVEGDQVPESSTLVIMPQEYRLVEEDPSTGVETPIIHHSVPIYPLPIPTLCHSVAQILPSPPTPSPNVSENFLSTPPETVYSELMQVDEITAHEMVFMDMTTEGTTAQEVVTPEIISEDVVMAEAIQPEVMNMEEDSPEETAPVDMDTEEAIPVEIIPETVTTAEVAPKETVVEAMITEDAPPIEIVSGAVTTQVAIPAEMVPTHTIPSMTLSGNMEVDQNASSIFPAAEVVLTDATPIDTPPDGLEVDHGPIRTSVSEEMQVDQNDGNKLKEMSWYSSPPQFKGTKRAIVADHYSEQCCRDKKRDLGQYNQQSVYPRDVSLDRFEAEVRLFSPVRLQGMLGEYVKGLSKKLDTSPASRMERHYLERVIHSPEQSDRDYSFDTRWRNYAASRPHGQRESPFTFDEAIDIVSSCLAVSLHSCGWLLPRAEKDFRDELLLEIKYRHEELKQISWSSSWFCPRQTPPHITEDPMGQIQRFSRDYARRFLYHILDEDNLCSYYLRTGGDSDAKYWINGVKRRSDFISTKDPQIPWCIRRGHNFQLIAKWDHKDMKDCRAFIQFTNMWFEECIAHGSHHSVASKLFGRFDRDRCDWLRHYAGTFPQKEQ</sequence>
<feature type="transmembrane region" description="Helical" evidence="8">
    <location>
        <begin position="115"/>
        <end position="139"/>
    </location>
</feature>
<dbReference type="OrthoDB" id="9999863at2759"/>
<feature type="transmembrane region" description="Helical" evidence="8">
    <location>
        <begin position="374"/>
        <end position="400"/>
    </location>
</feature>
<keyword evidence="10" id="KW-1185">Reference proteome</keyword>
<feature type="transmembrane region" description="Helical" evidence="8">
    <location>
        <begin position="58"/>
        <end position="76"/>
    </location>
</feature>
<keyword evidence="3 8" id="KW-0812">Transmembrane</keyword>
<evidence type="ECO:0000256" key="4">
    <source>
        <dbReference type="ARBA" id="ARBA00022989"/>
    </source>
</evidence>
<dbReference type="GO" id="GO:1990573">
    <property type="term" value="P:potassium ion import across plasma membrane"/>
    <property type="evidence" value="ECO:0007669"/>
    <property type="project" value="TreeGrafter"/>
</dbReference>
<feature type="transmembrane region" description="Helical" evidence="8">
    <location>
        <begin position="82"/>
        <end position="103"/>
    </location>
</feature>
<reference evidence="10" key="1">
    <citation type="submission" date="2014-12" db="EMBL/GenBank/DDBJ databases">
        <title>Genome Sequence of Valsa Canker Pathogens Uncovers a Specific Adaption of Colonization on Woody Bark.</title>
        <authorList>
            <person name="Yin Z."/>
            <person name="Liu H."/>
            <person name="Gao X."/>
            <person name="Li Z."/>
            <person name="Song N."/>
            <person name="Ke X."/>
            <person name="Dai Q."/>
            <person name="Wu Y."/>
            <person name="Sun Y."/>
            <person name="Xu J.-R."/>
            <person name="Kang Z.K."/>
            <person name="Wang L."/>
            <person name="Huang L."/>
        </authorList>
    </citation>
    <scope>NUCLEOTIDE SEQUENCE [LARGE SCALE GENOMIC DNA]</scope>
    <source>
        <strain evidence="10">SXYL134</strain>
    </source>
</reference>
<keyword evidence="5" id="KW-0406">Ion transport</keyword>
<feature type="transmembrane region" description="Helical" evidence="8">
    <location>
        <begin position="513"/>
        <end position="537"/>
    </location>
</feature>
<comment type="subcellular location">
    <subcellularLocation>
        <location evidence="1">Membrane</location>
        <topology evidence="1">Multi-pass membrane protein</topology>
    </subcellularLocation>
</comment>
<evidence type="ECO:0000256" key="6">
    <source>
        <dbReference type="ARBA" id="ARBA00023136"/>
    </source>
</evidence>
<evidence type="ECO:0000256" key="2">
    <source>
        <dbReference type="ARBA" id="ARBA00022448"/>
    </source>
</evidence>